<comment type="caution">
    <text evidence="1">The sequence shown here is derived from an EMBL/GenBank/DDBJ whole genome shotgun (WGS) entry which is preliminary data.</text>
</comment>
<gene>
    <name evidence="1" type="ORF">A3A79_03090</name>
</gene>
<dbReference type="STRING" id="1798392.A3A79_03090"/>
<name>A0A1F6AHI7_9BACT</name>
<evidence type="ECO:0008006" key="3">
    <source>
        <dbReference type="Google" id="ProtNLM"/>
    </source>
</evidence>
<dbReference type="GO" id="GO:0019441">
    <property type="term" value="P:L-tryptophan catabolic process to kynurenine"/>
    <property type="evidence" value="ECO:0007669"/>
    <property type="project" value="InterPro"/>
</dbReference>
<dbReference type="GO" id="GO:0004061">
    <property type="term" value="F:arylformamidase activity"/>
    <property type="evidence" value="ECO:0007669"/>
    <property type="project" value="InterPro"/>
</dbReference>
<dbReference type="PANTHER" id="PTHR31118">
    <property type="entry name" value="CYCLASE-LIKE PROTEIN 2"/>
    <property type="match status" value="1"/>
</dbReference>
<dbReference type="SUPFAM" id="SSF102198">
    <property type="entry name" value="Putative cyclase"/>
    <property type="match status" value="1"/>
</dbReference>
<dbReference type="EMBL" id="MFJV01000001">
    <property type="protein sequence ID" value="OGG24151.1"/>
    <property type="molecule type" value="Genomic_DNA"/>
</dbReference>
<dbReference type="InterPro" id="IPR007325">
    <property type="entry name" value="KFase/CYL"/>
</dbReference>
<dbReference type="AlphaFoldDB" id="A0A1F6AHI7"/>
<reference evidence="1 2" key="1">
    <citation type="journal article" date="2016" name="Nat. Commun.">
        <title>Thousands of microbial genomes shed light on interconnected biogeochemical processes in an aquifer system.</title>
        <authorList>
            <person name="Anantharaman K."/>
            <person name="Brown C.T."/>
            <person name="Hug L.A."/>
            <person name="Sharon I."/>
            <person name="Castelle C.J."/>
            <person name="Probst A.J."/>
            <person name="Thomas B.C."/>
            <person name="Singh A."/>
            <person name="Wilkins M.J."/>
            <person name="Karaoz U."/>
            <person name="Brodie E.L."/>
            <person name="Williams K.H."/>
            <person name="Hubbard S.S."/>
            <person name="Banfield J.F."/>
        </authorList>
    </citation>
    <scope>NUCLEOTIDE SEQUENCE [LARGE SCALE GENOMIC DNA]</scope>
</reference>
<sequence>MKIIDLTQELFDHMSVYPGDPDFIIEQVQTLDKEGWNMKRIHMNLHDGTHVNAPIHATTSGKTLDALPLERFMGKCVLYKDDIIFEPNVGVIFSTQNIDMPIAEKMIKPPPKFVGLSEKFEFDIEVEKYLLAHDIISFENLTNTEALPESFTFYGFPLRVRGGDGSPVRAVAIIDEHNL</sequence>
<dbReference type="Pfam" id="PF04199">
    <property type="entry name" value="Cyclase"/>
    <property type="match status" value="1"/>
</dbReference>
<protein>
    <recommendedName>
        <fullName evidence="3">Cyclase</fullName>
    </recommendedName>
</protein>
<evidence type="ECO:0000313" key="1">
    <source>
        <dbReference type="EMBL" id="OGG24151.1"/>
    </source>
</evidence>
<dbReference type="Gene3D" id="3.50.30.50">
    <property type="entry name" value="Putative cyclase"/>
    <property type="match status" value="2"/>
</dbReference>
<dbReference type="Proteomes" id="UP000178759">
    <property type="component" value="Unassembled WGS sequence"/>
</dbReference>
<dbReference type="PANTHER" id="PTHR31118:SF12">
    <property type="entry name" value="CYCLASE-LIKE PROTEIN 2"/>
    <property type="match status" value="1"/>
</dbReference>
<proteinExistence type="predicted"/>
<evidence type="ECO:0000313" key="2">
    <source>
        <dbReference type="Proteomes" id="UP000178759"/>
    </source>
</evidence>
<accession>A0A1F6AHI7</accession>
<dbReference type="InterPro" id="IPR037175">
    <property type="entry name" value="KFase_sf"/>
</dbReference>
<organism evidence="1 2">
    <name type="scientific">Candidatus Gottesmanbacteria bacterium RIFCSPLOWO2_01_FULL_43_11b</name>
    <dbReference type="NCBI Taxonomy" id="1798392"/>
    <lineage>
        <taxon>Bacteria</taxon>
        <taxon>Candidatus Gottesmaniibacteriota</taxon>
    </lineage>
</organism>